<dbReference type="AlphaFoldDB" id="A0A2T7PCK4"/>
<comment type="caution">
    <text evidence="2">The sequence shown here is derived from an EMBL/GenBank/DDBJ whole genome shotgun (WGS) entry which is preliminary data.</text>
</comment>
<sequence length="331" mass="37385">MYLALRRRCRNALERLSRRRNYARRCEINFLPLVHLGNDGVSPRPLPHHHHHHPQHQRPTGGDSPEGVVVDPVPVNHLECRSLLAGFARCPDVVAVNETGPVCNPLRDNTRRCATTHALVRSSCRMLEVCDQAVLLSGGWNRHISGLHSLQNVERMYTMLRAHGFLRRNIKIFFANGADPLQVGSEPPQKVYPASMKMAMRNHLRRLCLQPHCVDSLFLFLNSPARSDGSSLLWDANDNGLAEEDERYTVRELMDDLGDCGARQVVLLVDQSFSGELVQELRQSPAHSNVLVFANGKSNEYSYDNEYSRYWAAANHSHTCSVDVHSVSPYL</sequence>
<organism evidence="2 3">
    <name type="scientific">Pomacea canaliculata</name>
    <name type="common">Golden apple snail</name>
    <dbReference type="NCBI Taxonomy" id="400727"/>
    <lineage>
        <taxon>Eukaryota</taxon>
        <taxon>Metazoa</taxon>
        <taxon>Spiralia</taxon>
        <taxon>Lophotrochozoa</taxon>
        <taxon>Mollusca</taxon>
        <taxon>Gastropoda</taxon>
        <taxon>Caenogastropoda</taxon>
        <taxon>Architaenioglossa</taxon>
        <taxon>Ampullarioidea</taxon>
        <taxon>Ampullariidae</taxon>
        <taxon>Pomacea</taxon>
    </lineage>
</organism>
<proteinExistence type="predicted"/>
<dbReference type="Proteomes" id="UP000245119">
    <property type="component" value="Linkage Group LG5"/>
</dbReference>
<evidence type="ECO:0000313" key="2">
    <source>
        <dbReference type="EMBL" id="PVD31153.1"/>
    </source>
</evidence>
<reference evidence="2 3" key="1">
    <citation type="submission" date="2018-04" db="EMBL/GenBank/DDBJ databases">
        <title>The genome of golden apple snail Pomacea canaliculata provides insight into stress tolerance and invasive adaptation.</title>
        <authorList>
            <person name="Liu C."/>
            <person name="Liu B."/>
            <person name="Ren Y."/>
            <person name="Zhang Y."/>
            <person name="Wang H."/>
            <person name="Li S."/>
            <person name="Jiang F."/>
            <person name="Yin L."/>
            <person name="Zhang G."/>
            <person name="Qian W."/>
            <person name="Fan W."/>
        </authorList>
    </citation>
    <scope>NUCLEOTIDE SEQUENCE [LARGE SCALE GENOMIC DNA]</scope>
    <source>
        <strain evidence="2">SZHN2017</strain>
        <tissue evidence="2">Muscle</tissue>
    </source>
</reference>
<feature type="region of interest" description="Disordered" evidence="1">
    <location>
        <begin position="41"/>
        <end position="66"/>
    </location>
</feature>
<gene>
    <name evidence="2" type="ORF">C0Q70_10431</name>
</gene>
<feature type="compositionally biased region" description="Basic residues" evidence="1">
    <location>
        <begin position="46"/>
        <end position="56"/>
    </location>
</feature>
<name>A0A2T7PCK4_POMCA</name>
<evidence type="ECO:0000256" key="1">
    <source>
        <dbReference type="SAM" id="MobiDB-lite"/>
    </source>
</evidence>
<protein>
    <submittedName>
        <fullName evidence="2">Uncharacterized protein</fullName>
    </submittedName>
</protein>
<evidence type="ECO:0000313" key="3">
    <source>
        <dbReference type="Proteomes" id="UP000245119"/>
    </source>
</evidence>
<dbReference type="EMBL" id="PZQS01000005">
    <property type="protein sequence ID" value="PVD31153.1"/>
    <property type="molecule type" value="Genomic_DNA"/>
</dbReference>
<dbReference type="PANTHER" id="PTHR35842:SF1">
    <property type="entry name" value="SI:CH211-67E16.11"/>
    <property type="match status" value="1"/>
</dbReference>
<dbReference type="OrthoDB" id="6132489at2759"/>
<accession>A0A2T7PCK4</accession>
<dbReference type="PANTHER" id="PTHR35842">
    <property type="entry name" value="SI:CH211-67E16.11"/>
    <property type="match status" value="1"/>
</dbReference>
<keyword evidence="3" id="KW-1185">Reference proteome</keyword>